<dbReference type="Proteomes" id="UP000076959">
    <property type="component" value="Unassembled WGS sequence"/>
</dbReference>
<dbReference type="InterPro" id="IPR028096">
    <property type="entry name" value="EfeO_Cupredoxin"/>
</dbReference>
<accession>A0A176Y8L3</accession>
<comment type="caution">
    <text evidence="3">The sequence shown here is derived from an EMBL/GenBank/DDBJ whole genome shotgun (WGS) entry which is preliminary data.</text>
</comment>
<dbReference type="RefSeq" id="WP_063708150.1">
    <property type="nucleotide sequence ID" value="NZ_LUUB01000114.1"/>
</dbReference>
<evidence type="ECO:0000313" key="4">
    <source>
        <dbReference type="Proteomes" id="UP000076959"/>
    </source>
</evidence>
<dbReference type="SUPFAM" id="SSF49503">
    <property type="entry name" value="Cupredoxins"/>
    <property type="match status" value="1"/>
</dbReference>
<dbReference type="STRING" id="1505087.AYJ54_31890"/>
<evidence type="ECO:0000313" key="3">
    <source>
        <dbReference type="EMBL" id="OAE99892.1"/>
    </source>
</evidence>
<gene>
    <name evidence="3" type="ORF">AYJ54_31890</name>
</gene>
<dbReference type="Pfam" id="PF13473">
    <property type="entry name" value="Cupredoxin_1"/>
    <property type="match status" value="1"/>
</dbReference>
<organism evidence="3 4">
    <name type="scientific">Bradyrhizobium centrolobii</name>
    <dbReference type="NCBI Taxonomy" id="1505087"/>
    <lineage>
        <taxon>Bacteria</taxon>
        <taxon>Pseudomonadati</taxon>
        <taxon>Pseudomonadota</taxon>
        <taxon>Alphaproteobacteria</taxon>
        <taxon>Hyphomicrobiales</taxon>
        <taxon>Nitrobacteraceae</taxon>
        <taxon>Bradyrhizobium</taxon>
    </lineage>
</organism>
<dbReference type="OrthoDB" id="9800141at2"/>
<evidence type="ECO:0000259" key="2">
    <source>
        <dbReference type="Pfam" id="PF13473"/>
    </source>
</evidence>
<keyword evidence="1" id="KW-1133">Transmembrane helix</keyword>
<keyword evidence="4" id="KW-1185">Reference proteome</keyword>
<dbReference type="EMBL" id="LUUB01000114">
    <property type="protein sequence ID" value="OAE99892.1"/>
    <property type="molecule type" value="Genomic_DNA"/>
</dbReference>
<protein>
    <submittedName>
        <fullName evidence="3">Copper-transporting ATPase</fullName>
    </submittedName>
</protein>
<proteinExistence type="predicted"/>
<feature type="transmembrane region" description="Helical" evidence="1">
    <location>
        <begin position="6"/>
        <end position="25"/>
    </location>
</feature>
<reference evidence="3 4" key="1">
    <citation type="submission" date="2016-03" db="EMBL/GenBank/DDBJ databases">
        <title>Draft Genome Sequence of the Strain BR 10245 (Bradyrhizobium sp.) isolated from nodules of Centrolobium paraense.</title>
        <authorList>
            <person name="Simoes-Araujo J.L.Sr."/>
            <person name="Barauna A.C."/>
            <person name="Silva K."/>
            <person name="Zilli J.E."/>
        </authorList>
    </citation>
    <scope>NUCLEOTIDE SEQUENCE [LARGE SCALE GENOMIC DNA]</scope>
    <source>
        <strain evidence="3 4">BR 10245</strain>
    </source>
</reference>
<dbReference type="Gene3D" id="2.60.40.420">
    <property type="entry name" value="Cupredoxins - blue copper proteins"/>
    <property type="match status" value="1"/>
</dbReference>
<keyword evidence="1" id="KW-0472">Membrane</keyword>
<sequence>MTPDRWIVTVTGLALIGFIAWFFWLKRSTGFRASDISGGYQEAMILVKGGYTPDTIIVQSGRPVRLNFRREETATCSDKVIFADFQKSADLPTGQTVSVELLPKSPGEFGFGCPMGMFRGKLVVE</sequence>
<name>A0A176Y8L3_9BRAD</name>
<dbReference type="InterPro" id="IPR008972">
    <property type="entry name" value="Cupredoxin"/>
</dbReference>
<keyword evidence="1" id="KW-0812">Transmembrane</keyword>
<evidence type="ECO:0000256" key="1">
    <source>
        <dbReference type="SAM" id="Phobius"/>
    </source>
</evidence>
<dbReference type="AlphaFoldDB" id="A0A176Y8L3"/>
<feature type="domain" description="EfeO-type cupredoxin-like" evidence="2">
    <location>
        <begin position="16"/>
        <end position="124"/>
    </location>
</feature>